<dbReference type="OMA" id="CSENQNY"/>
<organism evidence="9 10">
    <name type="scientific">Scytalidium lignicola</name>
    <name type="common">Hyphomycete</name>
    <dbReference type="NCBI Taxonomy" id="5539"/>
    <lineage>
        <taxon>Eukaryota</taxon>
        <taxon>Fungi</taxon>
        <taxon>Dikarya</taxon>
        <taxon>Ascomycota</taxon>
        <taxon>Pezizomycotina</taxon>
        <taxon>Leotiomycetes</taxon>
        <taxon>Leotiomycetes incertae sedis</taxon>
        <taxon>Scytalidium</taxon>
    </lineage>
</organism>
<name>A0A3E2HFW5_SCYLI</name>
<dbReference type="InterPro" id="IPR014306">
    <property type="entry name" value="Hydroxyisourate_hydrolase"/>
</dbReference>
<keyword evidence="5 7" id="KW-0659">Purine metabolism</keyword>
<evidence type="ECO:0000256" key="2">
    <source>
        <dbReference type="ARBA" id="ARBA00002704"/>
    </source>
</evidence>
<comment type="catalytic activity">
    <reaction evidence="1 7">
        <text>5-hydroxyisourate + H2O = 5-hydroxy-2-oxo-4-ureido-2,5-dihydro-1H-imidazole-5-carboxylate + H(+)</text>
        <dbReference type="Rhea" id="RHEA:23736"/>
        <dbReference type="ChEBI" id="CHEBI:15377"/>
        <dbReference type="ChEBI" id="CHEBI:15378"/>
        <dbReference type="ChEBI" id="CHEBI:18072"/>
        <dbReference type="ChEBI" id="CHEBI:58639"/>
        <dbReference type="EC" id="3.5.2.17"/>
    </reaction>
</comment>
<comment type="subunit">
    <text evidence="4 7">Homotetramer.</text>
</comment>
<feature type="domain" description="Transthyretin/hydroxyisourate hydrolase" evidence="8">
    <location>
        <begin position="9"/>
        <end position="139"/>
    </location>
</feature>
<feature type="non-terminal residue" evidence="9">
    <location>
        <position position="140"/>
    </location>
</feature>
<feature type="non-terminal residue" evidence="9">
    <location>
        <position position="1"/>
    </location>
</feature>
<protein>
    <recommendedName>
        <fullName evidence="7">5-hydroxyisourate hydrolase</fullName>
        <shortName evidence="7">HIU hydrolase</shortName>
        <shortName evidence="7">HIUHase</shortName>
        <ecNumber evidence="7">3.5.2.17</ecNumber>
    </recommendedName>
</protein>
<proteinExistence type="inferred from homology"/>
<accession>A0A3E2HFW5</accession>
<keyword evidence="6 7" id="KW-0378">Hydrolase</keyword>
<dbReference type="AlphaFoldDB" id="A0A3E2HFW5"/>
<dbReference type="Gene3D" id="2.60.40.180">
    <property type="entry name" value="Transthyretin/hydroxyisourate hydrolase domain"/>
    <property type="match status" value="1"/>
</dbReference>
<dbReference type="Pfam" id="PF00576">
    <property type="entry name" value="Transthyretin"/>
    <property type="match status" value="1"/>
</dbReference>
<comment type="similarity">
    <text evidence="3 7">Belongs to the transthyretin family. 5-hydroxyisourate hydrolase subfamily.</text>
</comment>
<dbReference type="GO" id="GO:0033971">
    <property type="term" value="F:hydroxyisourate hydrolase activity"/>
    <property type="evidence" value="ECO:0007669"/>
    <property type="project" value="UniProtKB-EC"/>
</dbReference>
<evidence type="ECO:0000313" key="9">
    <source>
        <dbReference type="EMBL" id="RFU32289.1"/>
    </source>
</evidence>
<dbReference type="SUPFAM" id="SSF49472">
    <property type="entry name" value="Transthyretin (synonym: prealbumin)"/>
    <property type="match status" value="1"/>
</dbReference>
<dbReference type="InterPro" id="IPR036817">
    <property type="entry name" value="Transthyretin/HIU_hydrolase_sf"/>
</dbReference>
<dbReference type="PROSITE" id="PS00768">
    <property type="entry name" value="TRANSTHYRETIN_1"/>
    <property type="match status" value="1"/>
</dbReference>
<gene>
    <name evidence="9" type="ORF">B7463_g4005</name>
</gene>
<dbReference type="EMBL" id="NCSJ02000057">
    <property type="protein sequence ID" value="RFU32289.1"/>
    <property type="molecule type" value="Genomic_DNA"/>
</dbReference>
<evidence type="ECO:0000256" key="4">
    <source>
        <dbReference type="ARBA" id="ARBA00011881"/>
    </source>
</evidence>
<comment type="function">
    <text evidence="2">Catalyzes the hydrolysis of 5-hydroxyisourate (HIU) to 2-oxo-4-hydroxy-4-carboxy-5-ureidoimidazoline (OHCU).</text>
</comment>
<dbReference type="GO" id="GO:0006144">
    <property type="term" value="P:purine nucleobase metabolic process"/>
    <property type="evidence" value="ECO:0007669"/>
    <property type="project" value="UniProtKB-KW"/>
</dbReference>
<dbReference type="InterPro" id="IPR023416">
    <property type="entry name" value="Transthyretin/HIU_hydrolase_d"/>
</dbReference>
<evidence type="ECO:0000256" key="5">
    <source>
        <dbReference type="ARBA" id="ARBA00022631"/>
    </source>
</evidence>
<evidence type="ECO:0000313" key="10">
    <source>
        <dbReference type="Proteomes" id="UP000258309"/>
    </source>
</evidence>
<dbReference type="Proteomes" id="UP000258309">
    <property type="component" value="Unassembled WGS sequence"/>
</dbReference>
<dbReference type="NCBIfam" id="TIGR02962">
    <property type="entry name" value="hdxy_isourate"/>
    <property type="match status" value="1"/>
</dbReference>
<evidence type="ECO:0000256" key="1">
    <source>
        <dbReference type="ARBA" id="ARBA00001043"/>
    </source>
</evidence>
<dbReference type="PANTHER" id="PTHR10395:SF7">
    <property type="entry name" value="5-HYDROXYISOURATE HYDROLASE"/>
    <property type="match status" value="1"/>
</dbReference>
<dbReference type="PANTHER" id="PTHR10395">
    <property type="entry name" value="URICASE AND TRANSTHYRETIN-RELATED"/>
    <property type="match status" value="1"/>
</dbReference>
<evidence type="ECO:0000256" key="3">
    <source>
        <dbReference type="ARBA" id="ARBA00009850"/>
    </source>
</evidence>
<evidence type="ECO:0000259" key="8">
    <source>
        <dbReference type="Pfam" id="PF00576"/>
    </source>
</evidence>
<evidence type="ECO:0000256" key="6">
    <source>
        <dbReference type="ARBA" id="ARBA00022801"/>
    </source>
</evidence>
<evidence type="ECO:0000256" key="7">
    <source>
        <dbReference type="RuleBase" id="RU361270"/>
    </source>
</evidence>
<dbReference type="STRING" id="5539.A0A3E2HFW5"/>
<dbReference type="EC" id="3.5.2.17" evidence="7"/>
<sequence>MATPAKDPITCHVLDTLTGSPAAGIIVTLRCLNKPASNALFSATTNADGRITNWGTVSGYVDGTAIKDDDDTTVQKVLDSISEKIEREVWTLRFDTGDYYGHDKTFWPAVELMFYVKTKGEHYHVPLLLGPYSYTTYRGS</sequence>
<dbReference type="OrthoDB" id="10265230at2759"/>
<comment type="caution">
    <text evidence="9">The sequence shown here is derived from an EMBL/GenBank/DDBJ whole genome shotgun (WGS) entry which is preliminary data.</text>
</comment>
<dbReference type="InterPro" id="IPR023418">
    <property type="entry name" value="Thyroxine_BS"/>
</dbReference>
<keyword evidence="10" id="KW-1185">Reference proteome</keyword>
<reference evidence="9 10" key="1">
    <citation type="submission" date="2018-05" db="EMBL/GenBank/DDBJ databases">
        <title>Draft genome sequence of Scytalidium lignicola DSM 105466, a ubiquitous saprotrophic fungus.</title>
        <authorList>
            <person name="Buettner E."/>
            <person name="Gebauer A.M."/>
            <person name="Hofrichter M."/>
            <person name="Liers C."/>
            <person name="Kellner H."/>
        </authorList>
    </citation>
    <scope>NUCLEOTIDE SEQUENCE [LARGE SCALE GENOMIC DNA]</scope>
    <source>
        <strain evidence="9 10">DSM 105466</strain>
    </source>
</reference>